<reference evidence="1" key="1">
    <citation type="journal article" date="2022" name="bioRxiv">
        <title>Sequencing and chromosome-scale assembly of the giantPleurodeles waltlgenome.</title>
        <authorList>
            <person name="Brown T."/>
            <person name="Elewa A."/>
            <person name="Iarovenko S."/>
            <person name="Subramanian E."/>
            <person name="Araus A.J."/>
            <person name="Petzold A."/>
            <person name="Susuki M."/>
            <person name="Suzuki K.-i.T."/>
            <person name="Hayashi T."/>
            <person name="Toyoda A."/>
            <person name="Oliveira C."/>
            <person name="Osipova E."/>
            <person name="Leigh N.D."/>
            <person name="Simon A."/>
            <person name="Yun M.H."/>
        </authorList>
    </citation>
    <scope>NUCLEOTIDE SEQUENCE</scope>
    <source>
        <strain evidence="1">20211129_DDA</strain>
        <tissue evidence="1">Liver</tissue>
    </source>
</reference>
<dbReference type="Proteomes" id="UP001066276">
    <property type="component" value="Chromosome 1_2"/>
</dbReference>
<evidence type="ECO:0008006" key="3">
    <source>
        <dbReference type="Google" id="ProtNLM"/>
    </source>
</evidence>
<gene>
    <name evidence="1" type="ORF">NDU88_000431</name>
</gene>
<evidence type="ECO:0000313" key="2">
    <source>
        <dbReference type="Proteomes" id="UP001066276"/>
    </source>
</evidence>
<sequence length="68" mass="8126">ILDFELSMINTILKIYPQTQIQGCFFHFSQAYWRRIQKSSLSREYFSDCILQFELKKLTALCFVPPTK</sequence>
<dbReference type="EMBL" id="JANPWB010000002">
    <property type="protein sequence ID" value="KAJ1204996.1"/>
    <property type="molecule type" value="Genomic_DNA"/>
</dbReference>
<organism evidence="1 2">
    <name type="scientific">Pleurodeles waltl</name>
    <name type="common">Iberian ribbed newt</name>
    <dbReference type="NCBI Taxonomy" id="8319"/>
    <lineage>
        <taxon>Eukaryota</taxon>
        <taxon>Metazoa</taxon>
        <taxon>Chordata</taxon>
        <taxon>Craniata</taxon>
        <taxon>Vertebrata</taxon>
        <taxon>Euteleostomi</taxon>
        <taxon>Amphibia</taxon>
        <taxon>Batrachia</taxon>
        <taxon>Caudata</taxon>
        <taxon>Salamandroidea</taxon>
        <taxon>Salamandridae</taxon>
        <taxon>Pleurodelinae</taxon>
        <taxon>Pleurodeles</taxon>
    </lineage>
</organism>
<keyword evidence="2" id="KW-1185">Reference proteome</keyword>
<comment type="caution">
    <text evidence="1">The sequence shown here is derived from an EMBL/GenBank/DDBJ whole genome shotgun (WGS) entry which is preliminary data.</text>
</comment>
<feature type="non-terminal residue" evidence="1">
    <location>
        <position position="1"/>
    </location>
</feature>
<evidence type="ECO:0000313" key="1">
    <source>
        <dbReference type="EMBL" id="KAJ1204996.1"/>
    </source>
</evidence>
<protein>
    <recommendedName>
        <fullName evidence="3">MULE transposase domain-containing protein</fullName>
    </recommendedName>
</protein>
<feature type="non-terminal residue" evidence="1">
    <location>
        <position position="68"/>
    </location>
</feature>
<dbReference type="AlphaFoldDB" id="A0AAV7VW27"/>
<accession>A0AAV7VW27</accession>
<proteinExistence type="predicted"/>
<name>A0AAV7VW27_PLEWA</name>